<evidence type="ECO:0000256" key="6">
    <source>
        <dbReference type="ARBA" id="ARBA00023065"/>
    </source>
</evidence>
<evidence type="ECO:0000313" key="11">
    <source>
        <dbReference type="EMBL" id="CAF4474128.1"/>
    </source>
</evidence>
<evidence type="ECO:0000256" key="5">
    <source>
        <dbReference type="ARBA" id="ARBA00022989"/>
    </source>
</evidence>
<feature type="region of interest" description="Disordered" evidence="8">
    <location>
        <begin position="43"/>
        <end position="80"/>
    </location>
</feature>
<keyword evidence="3" id="KW-0813">Transport</keyword>
<dbReference type="GO" id="GO:0033179">
    <property type="term" value="C:proton-transporting V-type ATPase, V0 domain"/>
    <property type="evidence" value="ECO:0007669"/>
    <property type="project" value="InterPro"/>
</dbReference>
<evidence type="ECO:0000256" key="3">
    <source>
        <dbReference type="ARBA" id="ARBA00022448"/>
    </source>
</evidence>
<organism evidence="11 12">
    <name type="scientific">Didymodactylos carnosus</name>
    <dbReference type="NCBI Taxonomy" id="1234261"/>
    <lineage>
        <taxon>Eukaryota</taxon>
        <taxon>Metazoa</taxon>
        <taxon>Spiralia</taxon>
        <taxon>Gnathifera</taxon>
        <taxon>Rotifera</taxon>
        <taxon>Eurotatoria</taxon>
        <taxon>Bdelloidea</taxon>
        <taxon>Philodinida</taxon>
        <taxon>Philodinidae</taxon>
        <taxon>Didymodactylos</taxon>
    </lineage>
</organism>
<dbReference type="GO" id="GO:0046961">
    <property type="term" value="F:proton-transporting ATPase activity, rotational mechanism"/>
    <property type="evidence" value="ECO:0007669"/>
    <property type="project" value="InterPro"/>
</dbReference>
<dbReference type="EMBL" id="CAJOBA010088587">
    <property type="protein sequence ID" value="CAF4474128.1"/>
    <property type="molecule type" value="Genomic_DNA"/>
</dbReference>
<feature type="non-terminal residue" evidence="11">
    <location>
        <position position="80"/>
    </location>
</feature>
<evidence type="ECO:0000313" key="10">
    <source>
        <dbReference type="EMBL" id="CAF1639611.1"/>
    </source>
</evidence>
<evidence type="ECO:0000313" key="12">
    <source>
        <dbReference type="Proteomes" id="UP000682733"/>
    </source>
</evidence>
<evidence type="ECO:0000256" key="2">
    <source>
        <dbReference type="ARBA" id="ARBA00009904"/>
    </source>
</evidence>
<dbReference type="InterPro" id="IPR002490">
    <property type="entry name" value="V-ATPase_116kDa_su"/>
</dbReference>
<sequence length="80" mass="9127">KQIQMALLAIAVLCIPTMLLGKPIYTIIMNKRRANLYQHFQNDHHSVNNNGDHPQNINTLENSASNHDDQINLNDMHSSH</sequence>
<dbReference type="Proteomes" id="UP000677228">
    <property type="component" value="Unassembled WGS sequence"/>
</dbReference>
<feature type="non-terminal residue" evidence="11">
    <location>
        <position position="1"/>
    </location>
</feature>
<feature type="compositionally biased region" description="Polar residues" evidence="8">
    <location>
        <begin position="47"/>
        <end position="80"/>
    </location>
</feature>
<keyword evidence="9" id="KW-0732">Signal</keyword>
<feature type="chain" id="PRO_5036434750" evidence="9">
    <location>
        <begin position="22"/>
        <end position="80"/>
    </location>
</feature>
<keyword evidence="4" id="KW-0812">Transmembrane</keyword>
<comment type="caution">
    <text evidence="11">The sequence shown here is derived from an EMBL/GenBank/DDBJ whole genome shotgun (WGS) entry which is preliminary data.</text>
</comment>
<evidence type="ECO:0000256" key="1">
    <source>
        <dbReference type="ARBA" id="ARBA00004141"/>
    </source>
</evidence>
<evidence type="ECO:0000256" key="4">
    <source>
        <dbReference type="ARBA" id="ARBA00022692"/>
    </source>
</evidence>
<comment type="subcellular location">
    <subcellularLocation>
        <location evidence="1">Membrane</location>
        <topology evidence="1">Multi-pass membrane protein</topology>
    </subcellularLocation>
</comment>
<feature type="signal peptide" evidence="9">
    <location>
        <begin position="1"/>
        <end position="21"/>
    </location>
</feature>
<dbReference type="Proteomes" id="UP000682733">
    <property type="component" value="Unassembled WGS sequence"/>
</dbReference>
<proteinExistence type="inferred from homology"/>
<comment type="similarity">
    <text evidence="2">Belongs to the V-ATPase 116 kDa subunit family.</text>
</comment>
<name>A0A8S2X4L4_9BILA</name>
<evidence type="ECO:0000256" key="8">
    <source>
        <dbReference type="SAM" id="MobiDB-lite"/>
    </source>
</evidence>
<dbReference type="AlphaFoldDB" id="A0A8S2X4L4"/>
<keyword evidence="7" id="KW-0472">Membrane</keyword>
<keyword evidence="5" id="KW-1133">Transmembrane helix</keyword>
<reference evidence="11" key="1">
    <citation type="submission" date="2021-02" db="EMBL/GenBank/DDBJ databases">
        <authorList>
            <person name="Nowell W R."/>
        </authorList>
    </citation>
    <scope>NUCLEOTIDE SEQUENCE</scope>
</reference>
<protein>
    <submittedName>
        <fullName evidence="11">Uncharacterized protein</fullName>
    </submittedName>
</protein>
<evidence type="ECO:0000256" key="7">
    <source>
        <dbReference type="ARBA" id="ARBA00023136"/>
    </source>
</evidence>
<keyword evidence="6" id="KW-0406">Ion transport</keyword>
<evidence type="ECO:0000256" key="9">
    <source>
        <dbReference type="SAM" id="SignalP"/>
    </source>
</evidence>
<accession>A0A8S2X4L4</accession>
<gene>
    <name evidence="10" type="ORF">OVA965_LOCUS44196</name>
    <name evidence="11" type="ORF">TMI583_LOCUS46841</name>
</gene>
<dbReference type="EMBL" id="CAJNOK010061919">
    <property type="protein sequence ID" value="CAF1639611.1"/>
    <property type="molecule type" value="Genomic_DNA"/>
</dbReference>
<dbReference type="Pfam" id="PF01496">
    <property type="entry name" value="V_ATPase_I"/>
    <property type="match status" value="1"/>
</dbReference>